<proteinExistence type="predicted"/>
<dbReference type="PROSITE" id="PS50172">
    <property type="entry name" value="BRCT"/>
    <property type="match status" value="1"/>
</dbReference>
<sequence>MATDSLLSIDIANLKADILAPLESGHEQPDPEHKAHTGVQVTADCDIQLVLPDTQPASVPQLPSTVPDSQLILADAESQLQLLPPAFAPIKAVATTQKMTSQGSDAPTQELSPSHYEQLLDRSRSAGQLPDEGYGLELVQHLEEETGATLHEGDEGQIDLISSLVSQKEPASDGDEEHSQSAQVDFSPAKSLRALSQFPESQRFKTPATAGRKRRYNGDVVDSPELPRNPLLLGGEAHAHVMGLSQAFAATQANTSPFIGDANGDLHSDRPSPNIELQPRPVTAATSSPLRPISDFKRASTEPASRYVSVKQSQALRERARRMQLEMLNEDEDSGHDSFDDDEDSFLDRERRRRERDRKIQAQLSSISKQSMRSISLSKSSPIPGPARSSTERSLPVTRPRIQSDSSPIRQARHISSNESEEETEQEDNTSVAVTRSSQPIVLVDDEDKENFSDRASHIPETTARLHRVMSDIPSHVQDSPLLRHGQETHGHVIAFNSSQLFAVADSQPERHLKQHRTTTQVPRSSAADPVLDFVPQSPTSSPPGPFSTNRTNSASAIPIHLSITAADQDLSTNEAAGALVDLTGLSSDSQTRRPPTSTVPETSSNEQQVRSGKESEPEPQTGDAESHDTFDTARTHKQASTAAIEQPAATELSSPPIVTTPPGRRRKRMAEIAAEPSPLKSQTSFNATEALQLDANFQSPIRANHSPKRINRKPLKDADMPVFRRSDGTPRENIVNEPESTEASSLAKDPNGLGVPQSESSNGHPEEAMQAVSLPLTYSRRERRPTAKALSALRTQPQAASLTARTSGWDLQDSPPQNAVPLSEPSVGVKRKAKDDGLSEEIPRTLNKRHKPVKIAALRPPLLESVAHQQNNLDPVGFAKSPDLNSTLAPPVDPEPRNESSARDIAPNMVFACFNGKTRAYHPAICLGRPNSTSNRFLIQWEGYEPEEIDERGVRRLDLRIGDQVKIDMQGFPKISHIVRGFQDQIIREDILTDRAVVTDIHGYQTVLVAPKQRKNLLPEVSAENAKKVPVSAVYLDSNMWGQMKDRIYEYKPSIHVVLSSGISTPLDRASTPSTPSSRTRRGIPAPGPLAVQIDLTKGLLGRMAFAISYEDSDRKRCLVDLVQSHGGIVLRESFLDLFEPDSTQLKEEFSGFSFAALLTDRHSRKEKYLQALALGLPCLSGKWIEVCVKSDKIVDWASYLLPAGESTELEGATKSRILPFSAGAEGSRVKDIISLRPKIFSDSQVIVVMGRGKAEIKRRPYLSLVRALDPATVELEPDLVAVKKRLEAALDEGEAHRYVFVDDREVEAAKATLLTSASNRRGDQPERGRRRGKRRHECVPDHEDGETDPETSHADAKIRVMCNEDIVQSLILGKLWIG</sequence>
<evidence type="ECO:0000256" key="2">
    <source>
        <dbReference type="ARBA" id="ARBA00022763"/>
    </source>
</evidence>
<dbReference type="GO" id="GO:0042393">
    <property type="term" value="F:histone binding"/>
    <property type="evidence" value="ECO:0007669"/>
    <property type="project" value="TreeGrafter"/>
</dbReference>
<dbReference type="STRING" id="569365.A0A0D2AX16"/>
<evidence type="ECO:0000256" key="4">
    <source>
        <dbReference type="SAM" id="MobiDB-lite"/>
    </source>
</evidence>
<dbReference type="InterPro" id="IPR047249">
    <property type="entry name" value="BRCT_p53bp1-like_rpt1"/>
</dbReference>
<comment type="subcellular location">
    <subcellularLocation>
        <location evidence="1">Nucleus</location>
    </subcellularLocation>
</comment>
<dbReference type="Pfam" id="PF18115">
    <property type="entry name" value="Tudor_3"/>
    <property type="match status" value="1"/>
</dbReference>
<dbReference type="InterPro" id="IPR041297">
    <property type="entry name" value="Crb2_Tudor"/>
</dbReference>
<dbReference type="Gene3D" id="2.30.30.140">
    <property type="match status" value="1"/>
</dbReference>
<evidence type="ECO:0000256" key="3">
    <source>
        <dbReference type="ARBA" id="ARBA00023242"/>
    </source>
</evidence>
<feature type="region of interest" description="Disordered" evidence="4">
    <location>
        <begin position="328"/>
        <end position="435"/>
    </location>
</feature>
<dbReference type="GO" id="GO:0045944">
    <property type="term" value="P:positive regulation of transcription by RNA polymerase II"/>
    <property type="evidence" value="ECO:0007669"/>
    <property type="project" value="TreeGrafter"/>
</dbReference>
<protein>
    <recommendedName>
        <fullName evidence="5">BRCT domain-containing protein</fullName>
    </recommendedName>
</protein>
<dbReference type="PANTHER" id="PTHR15321:SF3">
    <property type="entry name" value="TP53-BINDING PROTEIN 1"/>
    <property type="match status" value="1"/>
</dbReference>
<dbReference type="SUPFAM" id="SSF52113">
    <property type="entry name" value="BRCT domain"/>
    <property type="match status" value="1"/>
</dbReference>
<feature type="compositionally biased region" description="Polar residues" evidence="4">
    <location>
        <begin position="794"/>
        <end position="807"/>
    </location>
</feature>
<feature type="domain" description="BRCT" evidence="5">
    <location>
        <begin position="1096"/>
        <end position="1203"/>
    </location>
</feature>
<feature type="region of interest" description="Disordered" evidence="4">
    <location>
        <begin position="509"/>
        <end position="553"/>
    </location>
</feature>
<feature type="compositionally biased region" description="Polar residues" evidence="4">
    <location>
        <begin position="585"/>
        <end position="611"/>
    </location>
</feature>
<feature type="region of interest" description="Disordered" evidence="4">
    <location>
        <begin position="583"/>
        <end position="685"/>
    </location>
</feature>
<evidence type="ECO:0000313" key="6">
    <source>
        <dbReference type="EMBL" id="KIW29832.1"/>
    </source>
</evidence>
<keyword evidence="7" id="KW-1185">Reference proteome</keyword>
<dbReference type="Gene3D" id="3.40.50.10190">
    <property type="entry name" value="BRCT domain"/>
    <property type="match status" value="1"/>
</dbReference>
<dbReference type="InterPro" id="IPR036420">
    <property type="entry name" value="BRCT_dom_sf"/>
</dbReference>
<feature type="compositionally biased region" description="Basic and acidic residues" evidence="4">
    <location>
        <begin position="625"/>
        <end position="635"/>
    </location>
</feature>
<gene>
    <name evidence="6" type="ORF">PV07_05619</name>
</gene>
<feature type="region of interest" description="Disordered" evidence="4">
    <location>
        <begin position="259"/>
        <end position="314"/>
    </location>
</feature>
<dbReference type="GeneID" id="27344813"/>
<feature type="compositionally biased region" description="Acidic residues" evidence="4">
    <location>
        <begin position="328"/>
        <end position="345"/>
    </location>
</feature>
<feature type="compositionally biased region" description="Acidic residues" evidence="4">
    <location>
        <begin position="419"/>
        <end position="428"/>
    </location>
</feature>
<dbReference type="GO" id="GO:0005634">
    <property type="term" value="C:nucleus"/>
    <property type="evidence" value="ECO:0007669"/>
    <property type="project" value="UniProtKB-SubCell"/>
</dbReference>
<dbReference type="EMBL" id="KN847042">
    <property type="protein sequence ID" value="KIW29832.1"/>
    <property type="molecule type" value="Genomic_DNA"/>
</dbReference>
<feature type="compositionally biased region" description="Basic and acidic residues" evidence="4">
    <location>
        <begin position="721"/>
        <end position="731"/>
    </location>
</feature>
<dbReference type="OrthoDB" id="129353at2759"/>
<feature type="compositionally biased region" description="Low complexity" evidence="4">
    <location>
        <begin position="363"/>
        <end position="381"/>
    </location>
</feature>
<dbReference type="GO" id="GO:0000077">
    <property type="term" value="P:DNA damage checkpoint signaling"/>
    <property type="evidence" value="ECO:0007669"/>
    <property type="project" value="TreeGrafter"/>
</dbReference>
<evidence type="ECO:0000313" key="7">
    <source>
        <dbReference type="Proteomes" id="UP000054466"/>
    </source>
</evidence>
<dbReference type="HOGENOM" id="CLU_002263_0_0_1"/>
<name>A0A0D2AX16_9EURO</name>
<accession>A0A0D2AX16</accession>
<feature type="region of interest" description="Disordered" evidence="4">
    <location>
        <begin position="721"/>
        <end position="837"/>
    </location>
</feature>
<dbReference type="InterPro" id="IPR047252">
    <property type="entry name" value="TP53BP1-like"/>
</dbReference>
<dbReference type="PANTHER" id="PTHR15321">
    <property type="entry name" value="TUMOR SUPPRESSOR P53-BINDING PROTEIN 1"/>
    <property type="match status" value="1"/>
</dbReference>
<evidence type="ECO:0000259" key="5">
    <source>
        <dbReference type="PROSITE" id="PS50172"/>
    </source>
</evidence>
<dbReference type="RefSeq" id="XP_016250048.1">
    <property type="nucleotide sequence ID" value="XM_016392529.1"/>
</dbReference>
<feature type="region of interest" description="Disordered" evidence="4">
    <location>
        <begin position="1314"/>
        <end position="1355"/>
    </location>
</feature>
<evidence type="ECO:0000256" key="1">
    <source>
        <dbReference type="ARBA" id="ARBA00004123"/>
    </source>
</evidence>
<dbReference type="Proteomes" id="UP000054466">
    <property type="component" value="Unassembled WGS sequence"/>
</dbReference>
<feature type="region of interest" description="Disordered" evidence="4">
    <location>
        <begin position="165"/>
        <end position="223"/>
    </location>
</feature>
<dbReference type="InterPro" id="IPR001357">
    <property type="entry name" value="BRCT_dom"/>
</dbReference>
<organism evidence="6 7">
    <name type="scientific">Cladophialophora immunda</name>
    <dbReference type="NCBI Taxonomy" id="569365"/>
    <lineage>
        <taxon>Eukaryota</taxon>
        <taxon>Fungi</taxon>
        <taxon>Dikarya</taxon>
        <taxon>Ascomycota</taxon>
        <taxon>Pezizomycotina</taxon>
        <taxon>Eurotiomycetes</taxon>
        <taxon>Chaetothyriomycetidae</taxon>
        <taxon>Chaetothyriales</taxon>
        <taxon>Herpotrichiellaceae</taxon>
        <taxon>Cladophialophora</taxon>
    </lineage>
</organism>
<feature type="region of interest" description="Disordered" evidence="4">
    <location>
        <begin position="879"/>
        <end position="904"/>
    </location>
</feature>
<dbReference type="CDD" id="cd17745">
    <property type="entry name" value="BRCT_p53bp1_rpt1"/>
    <property type="match status" value="1"/>
</dbReference>
<dbReference type="VEuPathDB" id="FungiDB:PV07_05619"/>
<keyword evidence="3" id="KW-0539">Nucleus</keyword>
<reference evidence="6 7" key="1">
    <citation type="submission" date="2015-01" db="EMBL/GenBank/DDBJ databases">
        <title>The Genome Sequence of Cladophialophora immunda CBS83496.</title>
        <authorList>
            <consortium name="The Broad Institute Genomics Platform"/>
            <person name="Cuomo C."/>
            <person name="de Hoog S."/>
            <person name="Gorbushina A."/>
            <person name="Stielow B."/>
            <person name="Teixiera M."/>
            <person name="Abouelleil A."/>
            <person name="Chapman S.B."/>
            <person name="Priest M."/>
            <person name="Young S.K."/>
            <person name="Wortman J."/>
            <person name="Nusbaum C."/>
            <person name="Birren B."/>
        </authorList>
    </citation>
    <scope>NUCLEOTIDE SEQUENCE [LARGE SCALE GENOMIC DNA]</scope>
    <source>
        <strain evidence="6 7">CBS 83496</strain>
    </source>
</reference>
<keyword evidence="2" id="KW-0227">DNA damage</keyword>